<evidence type="ECO:0000313" key="2">
    <source>
        <dbReference type="Proteomes" id="UP000292027"/>
    </source>
</evidence>
<accession>A0A4Q7XHG2</accession>
<dbReference type="EMBL" id="SHKR01000003">
    <property type="protein sequence ID" value="RZU22295.1"/>
    <property type="molecule type" value="Genomic_DNA"/>
</dbReference>
<keyword evidence="2" id="KW-1185">Reference proteome</keyword>
<dbReference type="Proteomes" id="UP000292027">
    <property type="component" value="Unassembled WGS sequence"/>
</dbReference>
<gene>
    <name evidence="1" type="ORF">EV645_0376</name>
</gene>
<sequence>MSTETPQDRPNGDRVNVIDTATAAYNLPRMLQRFRAGRTEPLIFGDDGQPEGVVVPFDRWEQLEELAEDAEQAAEIREVTRRRLATNRAEDYVSADDLAAEFGWNLDSDNEPPPPPR</sequence>
<evidence type="ECO:0008006" key="3">
    <source>
        <dbReference type="Google" id="ProtNLM"/>
    </source>
</evidence>
<reference evidence="1 2" key="1">
    <citation type="journal article" date="2015" name="Stand. Genomic Sci.">
        <title>Genomic Encyclopedia of Bacterial and Archaeal Type Strains, Phase III: the genomes of soil and plant-associated and newly described type strains.</title>
        <authorList>
            <person name="Whitman W.B."/>
            <person name="Woyke T."/>
            <person name="Klenk H.P."/>
            <person name="Zhou Y."/>
            <person name="Lilburn T.G."/>
            <person name="Beck B.J."/>
            <person name="De Vos P."/>
            <person name="Vandamme P."/>
            <person name="Eisen J.A."/>
            <person name="Garrity G."/>
            <person name="Hugenholtz P."/>
            <person name="Kyrpides N.C."/>
        </authorList>
    </citation>
    <scope>NUCLEOTIDE SEQUENCE [LARGE SCALE GENOMIC DNA]</scope>
    <source>
        <strain evidence="1 2">VKM Ac-2540</strain>
    </source>
</reference>
<comment type="caution">
    <text evidence="1">The sequence shown here is derived from an EMBL/GenBank/DDBJ whole genome shotgun (WGS) entry which is preliminary data.</text>
</comment>
<dbReference type="OrthoDB" id="4288807at2"/>
<protein>
    <recommendedName>
        <fullName evidence="3">Antitoxin</fullName>
    </recommendedName>
</protein>
<organism evidence="1 2">
    <name type="scientific">Kribbella rubisoli</name>
    <dbReference type="NCBI Taxonomy" id="3075929"/>
    <lineage>
        <taxon>Bacteria</taxon>
        <taxon>Bacillati</taxon>
        <taxon>Actinomycetota</taxon>
        <taxon>Actinomycetes</taxon>
        <taxon>Propionibacteriales</taxon>
        <taxon>Kribbellaceae</taxon>
        <taxon>Kribbella</taxon>
    </lineage>
</organism>
<dbReference type="AlphaFoldDB" id="A0A4Q7XHG2"/>
<proteinExistence type="predicted"/>
<dbReference type="RefSeq" id="WP_130439068.1">
    <property type="nucleotide sequence ID" value="NZ_SHKR01000003.1"/>
</dbReference>
<name>A0A4Q7XHG2_9ACTN</name>
<evidence type="ECO:0000313" key="1">
    <source>
        <dbReference type="EMBL" id="RZU22295.1"/>
    </source>
</evidence>